<keyword evidence="4" id="KW-1185">Reference proteome</keyword>
<accession>L2GR38</accession>
<dbReference type="InParanoid" id="L2GR38"/>
<sequence>MFLILSLCSCACWNGSSNQNQNKGTNEAYIAQHNLYDNSSIDELCNSYLGEADVDKQELNSVNKQRDLTRHTSTESILTSIANDSLGMMQMSESHVKSYIPLHSSDAESCTGYSDRTSSHNLEATRCLKRRREETVQPMLIQQKNSVGPTAGGYTVVSQAKTATSVYEPQNKYRRESLLQSQTLHPDQVQPPHLEPINSLYPSRASYSQFETTSPSHLEPIDLPTTEHSADLKKDTRTNYDMDPEIQRIMQFMQEDKNFNKGFSSLLDTYISKYAITDEHQSASVYQRYNEPKEMTCTQLNMGNTPVQNFSWNIYEHAHQVQGIMNARLQSFGCLCGWFDKLEMITRQKCFKSLFMMGYQVEALYKSC</sequence>
<feature type="region of interest" description="Disordered" evidence="1">
    <location>
        <begin position="211"/>
        <end position="237"/>
    </location>
</feature>
<feature type="chain" id="PRO_5003959945" evidence="2">
    <location>
        <begin position="19"/>
        <end position="368"/>
    </location>
</feature>
<evidence type="ECO:0000256" key="1">
    <source>
        <dbReference type="SAM" id="MobiDB-lite"/>
    </source>
</evidence>
<dbReference type="VEuPathDB" id="MicrosporidiaDB:VCUG_02671"/>
<gene>
    <name evidence="3" type="ORF">VCUG_02671</name>
</gene>
<feature type="compositionally biased region" description="Basic and acidic residues" evidence="1">
    <location>
        <begin position="228"/>
        <end position="237"/>
    </location>
</feature>
<dbReference type="RefSeq" id="XP_008075678.1">
    <property type="nucleotide sequence ID" value="XM_008077487.1"/>
</dbReference>
<evidence type="ECO:0000313" key="4">
    <source>
        <dbReference type="Proteomes" id="UP000011081"/>
    </source>
</evidence>
<dbReference type="HOGENOM" id="CLU_043326_0_0_1"/>
<dbReference type="AlphaFoldDB" id="L2GR38"/>
<dbReference type="OrthoDB" id="10286529at2759"/>
<dbReference type="OMA" id="DELCNSY"/>
<protein>
    <submittedName>
        <fullName evidence="3">Uncharacterized protein</fullName>
    </submittedName>
</protein>
<evidence type="ECO:0000313" key="3">
    <source>
        <dbReference type="EMBL" id="ELA45842.1"/>
    </source>
</evidence>
<proteinExistence type="predicted"/>
<reference evidence="4" key="1">
    <citation type="submission" date="2011-03" db="EMBL/GenBank/DDBJ databases">
        <title>The genome sequence of Vavraia culicis strain floridensis.</title>
        <authorList>
            <consortium name="The Broad Institute Genome Sequencing Platform"/>
            <person name="Cuomo C."/>
            <person name="Becnel J."/>
            <person name="Sanscrainte N."/>
            <person name="Young S.K."/>
            <person name="Zeng Q."/>
            <person name="Gargeya S."/>
            <person name="Fitzgerald M."/>
            <person name="Haas B."/>
            <person name="Abouelleil A."/>
            <person name="Alvarado L."/>
            <person name="Arachchi H.M."/>
            <person name="Berlin A."/>
            <person name="Chapman S.B."/>
            <person name="Gearin G."/>
            <person name="Goldberg J."/>
            <person name="Griggs A."/>
            <person name="Gujja S."/>
            <person name="Hansen M."/>
            <person name="Heiman D."/>
            <person name="Howarth C."/>
            <person name="Larimer J."/>
            <person name="Lui A."/>
            <person name="MacDonald P.J.P."/>
            <person name="McCowen C."/>
            <person name="Montmayeur A."/>
            <person name="Murphy C."/>
            <person name="Neiman D."/>
            <person name="Pearson M."/>
            <person name="Priest M."/>
            <person name="Roberts A."/>
            <person name="Saif S."/>
            <person name="Shea T."/>
            <person name="Sisk P."/>
            <person name="Stolte C."/>
            <person name="Sykes S."/>
            <person name="Wortman J."/>
            <person name="Nusbaum C."/>
            <person name="Birren B."/>
        </authorList>
    </citation>
    <scope>NUCLEOTIDE SEQUENCE [LARGE SCALE GENOMIC DNA]</scope>
    <source>
        <strain evidence="4">floridensis</strain>
    </source>
</reference>
<feature type="signal peptide" evidence="2">
    <location>
        <begin position="1"/>
        <end position="18"/>
    </location>
</feature>
<feature type="non-terminal residue" evidence="3">
    <location>
        <position position="368"/>
    </location>
</feature>
<organism evidence="3 4">
    <name type="scientific">Vavraia culicis (isolate floridensis)</name>
    <name type="common">Microsporidian parasite</name>
    <dbReference type="NCBI Taxonomy" id="948595"/>
    <lineage>
        <taxon>Eukaryota</taxon>
        <taxon>Fungi</taxon>
        <taxon>Fungi incertae sedis</taxon>
        <taxon>Microsporidia</taxon>
        <taxon>Pleistophoridae</taxon>
        <taxon>Vavraia</taxon>
    </lineage>
</organism>
<name>L2GR38_VAVCU</name>
<dbReference type="GeneID" id="19880529"/>
<dbReference type="EMBL" id="GL877521">
    <property type="protein sequence ID" value="ELA45842.1"/>
    <property type="molecule type" value="Genomic_DNA"/>
</dbReference>
<keyword evidence="2" id="KW-0732">Signal</keyword>
<evidence type="ECO:0000256" key="2">
    <source>
        <dbReference type="SAM" id="SignalP"/>
    </source>
</evidence>
<dbReference type="Proteomes" id="UP000011081">
    <property type="component" value="Unassembled WGS sequence"/>
</dbReference>